<feature type="compositionally biased region" description="Acidic residues" evidence="3">
    <location>
        <begin position="128"/>
        <end position="138"/>
    </location>
</feature>
<organism evidence="5">
    <name type="scientific">Mycobacterium sp. (strain MCS)</name>
    <dbReference type="NCBI Taxonomy" id="164756"/>
    <lineage>
        <taxon>Bacteria</taxon>
        <taxon>Bacillati</taxon>
        <taxon>Actinomycetota</taxon>
        <taxon>Actinomycetes</taxon>
        <taxon>Mycobacteriales</taxon>
        <taxon>Mycobacteriaceae</taxon>
        <taxon>Mycobacterium</taxon>
    </lineage>
</organism>
<keyword evidence="4" id="KW-0812">Transmembrane</keyword>
<keyword evidence="4" id="KW-1133">Transmembrane helix</keyword>
<accession>A0A5Q5BDJ5</accession>
<dbReference type="GO" id="GO:0016020">
    <property type="term" value="C:membrane"/>
    <property type="evidence" value="ECO:0007669"/>
    <property type="project" value="UniProtKB-SubCell"/>
</dbReference>
<evidence type="ECO:0000313" key="5">
    <source>
        <dbReference type="EMBL" id="ABG06248.1"/>
    </source>
</evidence>
<name>A0A5Q5BDJ5_MYCSS</name>
<reference evidence="5" key="1">
    <citation type="submission" date="2006-06" db="EMBL/GenBank/DDBJ databases">
        <title>Complete sequence of chromosome of Mycobacterium sp. MCS.</title>
        <authorList>
            <consortium name="US DOE Joint Genome Institute"/>
            <person name="Copeland A."/>
            <person name="Lucas S."/>
            <person name="Lapidus A."/>
            <person name="Barry K."/>
            <person name="Detter J.C."/>
            <person name="Glavina del Rio T."/>
            <person name="Hammon N."/>
            <person name="Israni S."/>
            <person name="Dalin E."/>
            <person name="Tice H."/>
            <person name="Pitluck S."/>
            <person name="Martinez M."/>
            <person name="Schmutz J."/>
            <person name="Larimer F."/>
            <person name="Land M."/>
            <person name="Hauser L."/>
            <person name="Kyrpides N."/>
            <person name="Kim E."/>
            <person name="Miller C.D."/>
            <person name="Hughes J.E."/>
            <person name="Anderson A.J."/>
            <person name="Sims R.C."/>
            <person name="Richardson P."/>
        </authorList>
    </citation>
    <scope>NUCLEOTIDE SEQUENCE [LARGE SCALE GENOMIC DNA]</scope>
    <source>
        <strain evidence="5">MCS</strain>
    </source>
</reference>
<feature type="compositionally biased region" description="Acidic residues" evidence="3">
    <location>
        <begin position="84"/>
        <end position="94"/>
    </location>
</feature>
<gene>
    <name evidence="5" type="ordered locus">Mmcs_0127</name>
</gene>
<proteinExistence type="predicted"/>
<evidence type="ECO:0000256" key="1">
    <source>
        <dbReference type="ARBA" id="ARBA00004370"/>
    </source>
</evidence>
<evidence type="ECO:0008006" key="6">
    <source>
        <dbReference type="Google" id="ProtNLM"/>
    </source>
</evidence>
<feature type="region of interest" description="Disordered" evidence="3">
    <location>
        <begin position="1"/>
        <end position="144"/>
    </location>
</feature>
<dbReference type="KEGG" id="mmc:Mmcs_0127"/>
<keyword evidence="2 4" id="KW-0472">Membrane</keyword>
<evidence type="ECO:0000256" key="3">
    <source>
        <dbReference type="SAM" id="MobiDB-lite"/>
    </source>
</evidence>
<feature type="compositionally biased region" description="Basic residues" evidence="3">
    <location>
        <begin position="25"/>
        <end position="36"/>
    </location>
</feature>
<dbReference type="PANTHER" id="PTHR37042">
    <property type="entry name" value="OUTER MEMBRANE PROTEIN RV1973"/>
    <property type="match status" value="1"/>
</dbReference>
<feature type="transmembrane region" description="Helical" evidence="4">
    <location>
        <begin position="152"/>
        <end position="174"/>
    </location>
</feature>
<protein>
    <recommendedName>
        <fullName evidence="6">Mammalian cell entry protein</fullName>
    </recommendedName>
</protein>
<dbReference type="EMBL" id="CP000384">
    <property type="protein sequence ID" value="ABG06248.1"/>
    <property type="molecule type" value="Genomic_DNA"/>
</dbReference>
<dbReference type="PANTHER" id="PTHR37042:SF4">
    <property type="entry name" value="OUTER MEMBRANE PROTEIN RV1973"/>
    <property type="match status" value="1"/>
</dbReference>
<evidence type="ECO:0000256" key="4">
    <source>
        <dbReference type="SAM" id="Phobius"/>
    </source>
</evidence>
<sequence>MEDQPADSGDLTTDPAGTGSAEPKRGRRLPWRRAKKAAAESDSPGVAAEEPATPEEPSTPDEQAPRMPTGKARRSPKPVSATDTEPEPEPEPEVAVEKEPDAEPEGEAQAAEPEVEAETADGAGESDAAGESEGEPEPEPVLVPHRPAGRRLLIAAAAASVVFVGAGAFAGAMLQPYLADRAEVDTKLNIARTATEAITTLWSYTPEDMATLPDRSSRFLTGDFATEYRRYIDAIVSTNEQAKVTNTTQVMGTAVESLTPTEATALVYTNSVSTSPVSKNVPSLRYLSYRLTMERDGADWLITGMNAVTKLDLTPQL</sequence>
<dbReference type="AlphaFoldDB" id="A0A5Q5BDJ5"/>
<evidence type="ECO:0000256" key="2">
    <source>
        <dbReference type="ARBA" id="ARBA00023136"/>
    </source>
</evidence>
<comment type="subcellular location">
    <subcellularLocation>
        <location evidence="1">Membrane</location>
    </subcellularLocation>
</comment>